<comment type="function">
    <text evidence="1 10">Could be a 3Fe-4S cluster-containing protein.</text>
</comment>
<dbReference type="RefSeq" id="WP_111347823.1">
    <property type="nucleotide sequence ID" value="NZ_JAIWKD010000008.1"/>
</dbReference>
<dbReference type="Pfam" id="PF05187">
    <property type="entry name" value="Fer4_ETF_QO"/>
    <property type="match status" value="1"/>
</dbReference>
<evidence type="ECO:0000313" key="12">
    <source>
        <dbReference type="EMBL" id="RAI01172.1"/>
    </source>
</evidence>
<evidence type="ECO:0000256" key="6">
    <source>
        <dbReference type="ARBA" id="ARBA00022982"/>
    </source>
</evidence>
<dbReference type="EMBL" id="QHHQ01000003">
    <property type="protein sequence ID" value="RAI01172.1"/>
    <property type="molecule type" value="Genomic_DNA"/>
</dbReference>
<proteinExistence type="predicted"/>
<evidence type="ECO:0000259" key="11">
    <source>
        <dbReference type="Pfam" id="PF05187"/>
    </source>
</evidence>
<evidence type="ECO:0000256" key="4">
    <source>
        <dbReference type="ARBA" id="ARBA00022448"/>
    </source>
</evidence>
<dbReference type="SUPFAM" id="SSF54862">
    <property type="entry name" value="4Fe-4S ferredoxins"/>
    <property type="match status" value="1"/>
</dbReference>
<reference evidence="12 13" key="1">
    <citation type="submission" date="2018-05" db="EMBL/GenBank/DDBJ databases">
        <title>Acuticoccus sediminis sp. nov., isolated from deep-sea sediment of Indian Ocean.</title>
        <authorList>
            <person name="Liu X."/>
            <person name="Lai Q."/>
            <person name="Du Y."/>
            <person name="Sun F."/>
            <person name="Zhang X."/>
            <person name="Wang S."/>
            <person name="Shao Z."/>
        </authorList>
    </citation>
    <scope>NUCLEOTIDE SEQUENCE [LARGE SCALE GENOMIC DNA]</scope>
    <source>
        <strain evidence="12 13">PTG4-2</strain>
    </source>
</reference>
<keyword evidence="9" id="KW-0535">Nitrogen fixation</keyword>
<evidence type="ECO:0000313" key="13">
    <source>
        <dbReference type="Proteomes" id="UP000249590"/>
    </source>
</evidence>
<comment type="similarity">
    <text evidence="2">To ferredoxins from P.putida and C.tartarivorum, ferredoxin I from A.vinelandii, ferredoxin II from D.desulfuricans.</text>
</comment>
<keyword evidence="4 10" id="KW-0813">Transport</keyword>
<dbReference type="AlphaFoldDB" id="A0A8B2NR71"/>
<evidence type="ECO:0000256" key="3">
    <source>
        <dbReference type="ARBA" id="ARBA00020378"/>
    </source>
</evidence>
<evidence type="ECO:0000256" key="7">
    <source>
        <dbReference type="ARBA" id="ARBA00023004"/>
    </source>
</evidence>
<evidence type="ECO:0000256" key="2">
    <source>
        <dbReference type="ARBA" id="ARBA00009192"/>
    </source>
</evidence>
<dbReference type="Gene3D" id="3.30.70.20">
    <property type="match status" value="1"/>
</dbReference>
<dbReference type="InterPro" id="IPR007859">
    <property type="entry name" value="ETF-QO/FixX_C"/>
</dbReference>
<evidence type="ECO:0000256" key="9">
    <source>
        <dbReference type="ARBA" id="ARBA00023231"/>
    </source>
</evidence>
<accession>A0A8B2NR71</accession>
<gene>
    <name evidence="12" type="ORF">DLJ53_15900</name>
</gene>
<dbReference type="Proteomes" id="UP000249590">
    <property type="component" value="Unassembled WGS sequence"/>
</dbReference>
<keyword evidence="7 10" id="KW-0408">Iron</keyword>
<keyword evidence="6 10" id="KW-0249">Electron transport</keyword>
<dbReference type="GO" id="GO:0051536">
    <property type="term" value="F:iron-sulfur cluster binding"/>
    <property type="evidence" value="ECO:0007669"/>
    <property type="project" value="UniProtKB-KW"/>
</dbReference>
<keyword evidence="8 10" id="KW-0411">Iron-sulfur</keyword>
<comment type="caution">
    <text evidence="12">The sequence shown here is derived from an EMBL/GenBank/DDBJ whole genome shotgun (WGS) entry which is preliminary data.</text>
</comment>
<dbReference type="PANTHER" id="PTHR43082:SF3">
    <property type="entry name" value="FERREDOXIN-LIKE PROTEIN YDIT"/>
    <property type="match status" value="1"/>
</dbReference>
<evidence type="ECO:0000256" key="8">
    <source>
        <dbReference type="ARBA" id="ARBA00023014"/>
    </source>
</evidence>
<dbReference type="InterPro" id="IPR012206">
    <property type="entry name" value="Fd_FixX"/>
</dbReference>
<dbReference type="PANTHER" id="PTHR43082">
    <property type="entry name" value="FERREDOXIN-LIKE"/>
    <property type="match status" value="1"/>
</dbReference>
<evidence type="ECO:0000256" key="10">
    <source>
        <dbReference type="PIRNR" id="PIRNR036548"/>
    </source>
</evidence>
<name>A0A8B2NR71_9HYPH</name>
<organism evidence="12 13">
    <name type="scientific">Acuticoccus sediminis</name>
    <dbReference type="NCBI Taxonomy" id="2184697"/>
    <lineage>
        <taxon>Bacteria</taxon>
        <taxon>Pseudomonadati</taxon>
        <taxon>Pseudomonadota</taxon>
        <taxon>Alphaproteobacteria</taxon>
        <taxon>Hyphomicrobiales</taxon>
        <taxon>Amorphaceae</taxon>
        <taxon>Acuticoccus</taxon>
    </lineage>
</organism>
<evidence type="ECO:0000256" key="1">
    <source>
        <dbReference type="ARBA" id="ARBA00003208"/>
    </source>
</evidence>
<evidence type="ECO:0000256" key="5">
    <source>
        <dbReference type="ARBA" id="ARBA00022723"/>
    </source>
</evidence>
<sequence>MDPKTPASRVKVEEKLFQNRYLVDAGRPHITVRPHDTPSRALRSLVHACPAGCYAENEKGQVEITADGCMECGTCRVVTAKTGEIEWNYPRGGFGVLYKFG</sequence>
<keyword evidence="5 10" id="KW-0479">Metal-binding</keyword>
<dbReference type="GO" id="GO:0005506">
    <property type="term" value="F:iron ion binding"/>
    <property type="evidence" value="ECO:0007669"/>
    <property type="project" value="UniProtKB-UniRule"/>
</dbReference>
<keyword evidence="13" id="KW-1185">Reference proteome</keyword>
<dbReference type="PIRSF" id="PIRSF036548">
    <property type="entry name" value="Fdx_FixX"/>
    <property type="match status" value="1"/>
</dbReference>
<feature type="domain" description="ETF-QO/FixX C-terminal" evidence="11">
    <location>
        <begin position="47"/>
        <end position="98"/>
    </location>
</feature>
<protein>
    <recommendedName>
        <fullName evidence="3 10">Ferredoxin-like protein</fullName>
    </recommendedName>
</protein>
<dbReference type="OrthoDB" id="9800260at2"/>